<dbReference type="EMBL" id="BSOR01000078">
    <property type="protein sequence ID" value="GLR65178.1"/>
    <property type="molecule type" value="Genomic_DNA"/>
</dbReference>
<evidence type="ECO:0000313" key="4">
    <source>
        <dbReference type="Proteomes" id="UP001156682"/>
    </source>
</evidence>
<evidence type="ECO:0008006" key="5">
    <source>
        <dbReference type="Google" id="ProtNLM"/>
    </source>
</evidence>
<evidence type="ECO:0000256" key="2">
    <source>
        <dbReference type="SAM" id="Phobius"/>
    </source>
</evidence>
<keyword evidence="2" id="KW-1133">Transmembrane helix</keyword>
<sequence length="1109" mass="123513">MPQETPATDKKETKAKKPFYKRPRFWVISFLVVLSLPLLAVAGVYFALKSSLVESYIWPKVQPIIAEQTGFQVELSQIRIDLLKSISLKGIQVSQVSNPSAHSCDGFSLSLEEVELNFSALELLSNHLQVNKLALNDLQATGCLLLDLDEEKVTQLEEANEELDLAALTAEITNLLENPPISITLDELALNNFKIDLQVKERQQQLSAAWQGEFDFSAQAVWQGNGIKGRLASQLVSLAPLTTQINQQPTQLDFTSQPSLDLDLAFQLSKHNDAWQFKLSPAQINFDLLATQLNLAQAEENIQLSLANYRFNLASQINLSDIEQEALEEALDLELQLSQQLTDLDLQLNKDHYQFQQLHLLLTSQKQAQAALAQLELNLAEFASDFSFAPIQFQQRLTLEIPFDLSHLTLYAASQLNEINLLEVSLTANNQPRLLSLEPQVALNLPQQLASLLTEPSLKDLPGDLQLEITGNTRINHDSDHLLSADLAELTGFVEQSLNLKLSQKAPTTDLKILQPLEMQLQASSSFPESHPDLRLQLSSQAIQHPPLLKPLPFNLEVASQVDADLKALKTQLDLAVNHQPLVKLDLAAADQPQLFKLNGFLDLSLSPSLASYLADLKPLAEFGQLLVNQQFQLAVNHPEADLLTLAATEVDLTSLKANLKHGLAVEQTPAKNAPVNLKKPFKLQQTLNWQAKAFELNGNYQFAALELPEMLAAEDLNLSLELKATSGLAPDSVNWLFSTQAKQLTWLEETPPLELSQLLPLKSQGSLSFNSASETLTLHQFSLELKEWFKQELTGEVQLANLDKPSLQIQGKTQLSPTSQLIPNLDLTTSGSLTAPWQLLLNEGEQLSLQAQLAFNNFSLALNDLKLESLEGAIEINEELKLSPDAKLSFFYLLKPEAFERVDFNQIEPYLAGNQGFSFKKLQVGDLAVGPLQARFKVRQNLIELPQFSLQLLAGNLAGRFYLDTTPKAWRLGLLSRISQLDLRLLLPKRATSDYAPISARTALEFDFNRRLLAGRIDITDITRSQLLQLLELVDPNYLDPQINNVRSALRLAHPQWISVVMQNGLMDLTFGLSLFSDPLRAHGLPLSPIIERFGEEALLLPNQLPLE</sequence>
<evidence type="ECO:0000313" key="3">
    <source>
        <dbReference type="EMBL" id="GLR65178.1"/>
    </source>
</evidence>
<reference evidence="4" key="1">
    <citation type="journal article" date="2019" name="Int. J. Syst. Evol. Microbiol.">
        <title>The Global Catalogue of Microorganisms (GCM) 10K type strain sequencing project: providing services to taxonomists for standard genome sequencing and annotation.</title>
        <authorList>
            <consortium name="The Broad Institute Genomics Platform"/>
            <consortium name="The Broad Institute Genome Sequencing Center for Infectious Disease"/>
            <person name="Wu L."/>
            <person name="Ma J."/>
        </authorList>
    </citation>
    <scope>NUCLEOTIDE SEQUENCE [LARGE SCALE GENOMIC DNA]</scope>
    <source>
        <strain evidence="4">NBRC 100033</strain>
    </source>
</reference>
<comment type="caution">
    <text evidence="3">The sequence shown here is derived from an EMBL/GenBank/DDBJ whole genome shotgun (WGS) entry which is preliminary data.</text>
</comment>
<feature type="coiled-coil region" evidence="1">
    <location>
        <begin position="146"/>
        <end position="178"/>
    </location>
</feature>
<keyword evidence="4" id="KW-1185">Reference proteome</keyword>
<gene>
    <name evidence="3" type="ORF">GCM10007878_26170</name>
</gene>
<dbReference type="Proteomes" id="UP001156682">
    <property type="component" value="Unassembled WGS sequence"/>
</dbReference>
<accession>A0ABQ6A4Q9</accession>
<keyword evidence="2" id="KW-0812">Transmembrane</keyword>
<dbReference type="RefSeq" id="WP_027851559.1">
    <property type="nucleotide sequence ID" value="NZ_BSOR01000078.1"/>
</dbReference>
<evidence type="ECO:0000256" key="1">
    <source>
        <dbReference type="SAM" id="Coils"/>
    </source>
</evidence>
<name>A0ABQ6A4Q9_9GAMM</name>
<keyword evidence="2" id="KW-0472">Membrane</keyword>
<keyword evidence="1" id="KW-0175">Coiled coil</keyword>
<feature type="transmembrane region" description="Helical" evidence="2">
    <location>
        <begin position="25"/>
        <end position="48"/>
    </location>
</feature>
<protein>
    <recommendedName>
        <fullName evidence="5">Dicarboxylate transport domain-containing protein</fullName>
    </recommendedName>
</protein>
<organism evidence="3 4">
    <name type="scientific">Marinospirillum insulare</name>
    <dbReference type="NCBI Taxonomy" id="217169"/>
    <lineage>
        <taxon>Bacteria</taxon>
        <taxon>Pseudomonadati</taxon>
        <taxon>Pseudomonadota</taxon>
        <taxon>Gammaproteobacteria</taxon>
        <taxon>Oceanospirillales</taxon>
        <taxon>Oceanospirillaceae</taxon>
        <taxon>Marinospirillum</taxon>
    </lineage>
</organism>
<proteinExistence type="predicted"/>